<evidence type="ECO:0000256" key="1">
    <source>
        <dbReference type="SAM" id="SignalP"/>
    </source>
</evidence>
<sequence length="348" mass="37546">MNRIGKIASILIVFMLIAAFAFMGCSNETQPPDPTPEPEPEFVVHAYEAVDLSDVPAWGSEYEAYTGSTWETAYPIKNNLLLFLQGIAMTFDAFDAFDSSDVTDYDSTAVFNPRSIEAESQFKLRDEGFSIDTDSGVIVNFLINYLDILSEGEISSLSQLIYILAESGAPEQLLEMDGHIALSGNVTSDADPAFYGLGSSLTQRLQYDYSLFADLGIETDITTTPSVTGALSGELKYSGVMNLAFTGTNVSKRIPQIITIEVRPFANSSLVALSDAMDALDEMSSPTLAQVFATLKAALWGTTSDWCLRITRTVGDANGTAIAGLTKTWDDAAALQVIDDFVGLLSSD</sequence>
<dbReference type="HOGENOM" id="CLU_796697_0_0_12"/>
<name>F0RXA0_SPHGB</name>
<feature type="chain" id="PRO_5003257950" description="Lipoprotein" evidence="1">
    <location>
        <begin position="24"/>
        <end position="348"/>
    </location>
</feature>
<keyword evidence="3" id="KW-1185">Reference proteome</keyword>
<dbReference type="AlphaFoldDB" id="F0RXA0"/>
<reference evidence="3" key="1">
    <citation type="submission" date="2011-02" db="EMBL/GenBank/DDBJ databases">
        <title>Complete sequence of Spirochaeta sp. Buddy.</title>
        <authorList>
            <person name="Lucas S."/>
            <person name="Copeland A."/>
            <person name="Lapidus A."/>
            <person name="Cheng J.-F."/>
            <person name="Goodwin L."/>
            <person name="Pitluck S."/>
            <person name="Zeytun A."/>
            <person name="Detter J.C."/>
            <person name="Han C."/>
            <person name="Tapia R."/>
            <person name="Land M."/>
            <person name="Hauser L."/>
            <person name="Kyrpides N."/>
            <person name="Ivanova N."/>
            <person name="Mikhailova N."/>
            <person name="Pagani I."/>
            <person name="Ritalahti K.M."/>
            <person name="Loeffler F.E."/>
            <person name="Woyke T."/>
        </authorList>
    </citation>
    <scope>NUCLEOTIDE SEQUENCE [LARGE SCALE GENOMIC DNA]</scope>
    <source>
        <strain evidence="3">ATCC BAA-1886 / DSM 22777 / Buddy</strain>
    </source>
</reference>
<feature type="signal peptide" evidence="1">
    <location>
        <begin position="1"/>
        <end position="23"/>
    </location>
</feature>
<proteinExistence type="predicted"/>
<dbReference type="RefSeq" id="WP_013605803.1">
    <property type="nucleotide sequence ID" value="NC_015152.1"/>
</dbReference>
<accession>F0RXA0</accession>
<dbReference type="EMBL" id="CP002541">
    <property type="protein sequence ID" value="ADY11950.1"/>
    <property type="molecule type" value="Genomic_DNA"/>
</dbReference>
<dbReference type="Proteomes" id="UP000008466">
    <property type="component" value="Chromosome"/>
</dbReference>
<keyword evidence="1" id="KW-0732">Signal</keyword>
<gene>
    <name evidence="2" type="ordered locus">SpiBuddy_0105</name>
</gene>
<dbReference type="KEGG" id="sbu:SpiBuddy_0105"/>
<evidence type="ECO:0008006" key="4">
    <source>
        <dbReference type="Google" id="ProtNLM"/>
    </source>
</evidence>
<evidence type="ECO:0000313" key="3">
    <source>
        <dbReference type="Proteomes" id="UP000008466"/>
    </source>
</evidence>
<dbReference type="PROSITE" id="PS51257">
    <property type="entry name" value="PROKAR_LIPOPROTEIN"/>
    <property type="match status" value="1"/>
</dbReference>
<organism evidence="2 3">
    <name type="scientific">Sphaerochaeta globosa (strain ATCC BAA-1886 / DSM 22777 / Buddy)</name>
    <name type="common">Spirochaeta sp. (strain Buddy)</name>
    <dbReference type="NCBI Taxonomy" id="158189"/>
    <lineage>
        <taxon>Bacteria</taxon>
        <taxon>Pseudomonadati</taxon>
        <taxon>Spirochaetota</taxon>
        <taxon>Spirochaetia</taxon>
        <taxon>Spirochaetales</taxon>
        <taxon>Sphaerochaetaceae</taxon>
        <taxon>Sphaerochaeta</taxon>
    </lineage>
</organism>
<evidence type="ECO:0000313" key="2">
    <source>
        <dbReference type="EMBL" id="ADY11950.1"/>
    </source>
</evidence>
<protein>
    <recommendedName>
        <fullName evidence="4">Lipoprotein</fullName>
    </recommendedName>
</protein>